<gene>
    <name evidence="8" type="ORF">SCF082_LOCUS22978</name>
    <name evidence="9" type="ORF">SCF082_LOCUS24097</name>
</gene>
<dbReference type="InterPro" id="IPR037682">
    <property type="entry name" value="TonB_C"/>
</dbReference>
<comment type="caution">
    <text evidence="8">The sequence shown here is derived from an EMBL/GenBank/DDBJ whole genome shotgun (WGS) entry which is preliminary data.</text>
</comment>
<evidence type="ECO:0000256" key="4">
    <source>
        <dbReference type="ARBA" id="ARBA00023136"/>
    </source>
</evidence>
<evidence type="ECO:0000259" key="7">
    <source>
        <dbReference type="Pfam" id="PF03544"/>
    </source>
</evidence>
<evidence type="ECO:0000313" key="9">
    <source>
        <dbReference type="EMBL" id="CAK9041826.1"/>
    </source>
</evidence>
<feature type="compositionally biased region" description="Polar residues" evidence="5">
    <location>
        <begin position="196"/>
        <end position="206"/>
    </location>
</feature>
<dbReference type="Pfam" id="PF13413">
    <property type="entry name" value="HTH_25"/>
    <property type="match status" value="1"/>
</dbReference>
<dbReference type="EMBL" id="CAXAMM010017779">
    <property type="protein sequence ID" value="CAK9041826.1"/>
    <property type="molecule type" value="Genomic_DNA"/>
</dbReference>
<feature type="domain" description="TonB C-terminal" evidence="7">
    <location>
        <begin position="292"/>
        <end position="360"/>
    </location>
</feature>
<dbReference type="InterPro" id="IPR050400">
    <property type="entry name" value="Bact_Cytoskel_RodZ"/>
</dbReference>
<dbReference type="EMBL" id="CAXAMM010016668">
    <property type="protein sequence ID" value="CAK9039301.1"/>
    <property type="molecule type" value="Genomic_DNA"/>
</dbReference>
<organism evidence="8 10">
    <name type="scientific">Durusdinium trenchii</name>
    <dbReference type="NCBI Taxonomy" id="1381693"/>
    <lineage>
        <taxon>Eukaryota</taxon>
        <taxon>Sar</taxon>
        <taxon>Alveolata</taxon>
        <taxon>Dinophyceae</taxon>
        <taxon>Suessiales</taxon>
        <taxon>Symbiodiniaceae</taxon>
        <taxon>Durusdinium</taxon>
    </lineage>
</organism>
<name>A0ABP0LJD7_9DINO</name>
<feature type="transmembrane region" description="Helical" evidence="6">
    <location>
        <begin position="125"/>
        <end position="143"/>
    </location>
</feature>
<dbReference type="SUPFAM" id="SSF74653">
    <property type="entry name" value="TolA/TonB C-terminal domain"/>
    <property type="match status" value="1"/>
</dbReference>
<sequence>MAQEKAAEIIDLSVSRGAANANQSAAEFLAATRAAAGLSLAAVSDATKVKIEHLEAIEASDANALPITAYAVGFVKAYARFLGLDEEALAQQFKKDIGADQPAPVVDVPAASFNEGATLHEGARMASIFGIIAILVFMFWIVLQITAGPGGEEANRAASAPEERVRLSAAPLQMPTPRPRTDVDVAPLVTGGAVQADQNASPSAPSVTDAPADADEPVVESAEPVNEVPVSVSEAPVEEEIADVSAAVEPDLEVVPPLQSVPARPQPSLEPVRQQQAPATVIIEARLSRSIAPQYPNRCARRAEDLERVTVIFDVTENGRPANIRVADTTNDCFNTVAVSTLKRWRFEPKTIDGAPRPDIGKQATLNFRR</sequence>
<dbReference type="InterPro" id="IPR006260">
    <property type="entry name" value="TonB/TolA_C"/>
</dbReference>
<evidence type="ECO:0000256" key="3">
    <source>
        <dbReference type="ARBA" id="ARBA00022989"/>
    </source>
</evidence>
<dbReference type="Gene3D" id="3.30.2420.10">
    <property type="entry name" value="TonB"/>
    <property type="match status" value="1"/>
</dbReference>
<evidence type="ECO:0000313" key="10">
    <source>
        <dbReference type="Proteomes" id="UP001642464"/>
    </source>
</evidence>
<evidence type="ECO:0000256" key="2">
    <source>
        <dbReference type="ARBA" id="ARBA00022692"/>
    </source>
</evidence>
<keyword evidence="10" id="KW-1185">Reference proteome</keyword>
<keyword evidence="3 6" id="KW-1133">Transmembrane helix</keyword>
<keyword evidence="2 6" id="KW-0812">Transmembrane</keyword>
<keyword evidence="4 6" id="KW-0472">Membrane</keyword>
<dbReference type="InterPro" id="IPR010982">
    <property type="entry name" value="Lambda_DNA-bd_dom_sf"/>
</dbReference>
<dbReference type="Proteomes" id="UP001642464">
    <property type="component" value="Unassembled WGS sequence"/>
</dbReference>
<dbReference type="PANTHER" id="PTHR34475">
    <property type="match status" value="1"/>
</dbReference>
<proteinExistence type="predicted"/>
<reference evidence="8 10" key="1">
    <citation type="submission" date="2024-02" db="EMBL/GenBank/DDBJ databases">
        <authorList>
            <person name="Chen Y."/>
            <person name="Shah S."/>
            <person name="Dougan E. K."/>
            <person name="Thang M."/>
            <person name="Chan C."/>
        </authorList>
    </citation>
    <scope>NUCLEOTIDE SEQUENCE [LARGE SCALE GENOMIC DNA]</scope>
</reference>
<dbReference type="NCBIfam" id="TIGR01352">
    <property type="entry name" value="tonB_Cterm"/>
    <property type="match status" value="1"/>
</dbReference>
<dbReference type="Pfam" id="PF03544">
    <property type="entry name" value="TonB_C"/>
    <property type="match status" value="1"/>
</dbReference>
<dbReference type="PANTHER" id="PTHR34475:SF1">
    <property type="entry name" value="CYTOSKELETON PROTEIN RODZ"/>
    <property type="match status" value="1"/>
</dbReference>
<accession>A0ABP0LJD7</accession>
<comment type="subcellular location">
    <subcellularLocation>
        <location evidence="1">Membrane</location>
        <topology evidence="1">Single-pass membrane protein</topology>
    </subcellularLocation>
</comment>
<protein>
    <submittedName>
        <fullName evidence="8">TonB family protein</fullName>
    </submittedName>
</protein>
<feature type="compositionally biased region" description="Low complexity" evidence="5">
    <location>
        <begin position="219"/>
        <end position="234"/>
    </location>
</feature>
<evidence type="ECO:0000313" key="8">
    <source>
        <dbReference type="EMBL" id="CAK9039301.1"/>
    </source>
</evidence>
<evidence type="ECO:0000256" key="5">
    <source>
        <dbReference type="SAM" id="MobiDB-lite"/>
    </source>
</evidence>
<evidence type="ECO:0000256" key="1">
    <source>
        <dbReference type="ARBA" id="ARBA00004167"/>
    </source>
</evidence>
<evidence type="ECO:0000256" key="6">
    <source>
        <dbReference type="SAM" id="Phobius"/>
    </source>
</evidence>
<dbReference type="Gene3D" id="1.10.260.40">
    <property type="entry name" value="lambda repressor-like DNA-binding domains"/>
    <property type="match status" value="1"/>
</dbReference>
<feature type="region of interest" description="Disordered" evidence="5">
    <location>
        <begin position="193"/>
        <end position="234"/>
    </location>
</feature>